<evidence type="ECO:0000313" key="13">
    <source>
        <dbReference type="EMBL" id="GEP02084.1"/>
    </source>
</evidence>
<keyword evidence="16" id="KW-1185">Reference proteome</keyword>
<keyword evidence="5 9" id="KW-0235">DNA replication</keyword>
<dbReference type="Proteomes" id="UP000321960">
    <property type="component" value="Unassembled WGS sequence"/>
</dbReference>
<accession>A0A512IWK3</accession>
<dbReference type="GO" id="GO:0006302">
    <property type="term" value="P:double-strand break repair"/>
    <property type="evidence" value="ECO:0007669"/>
    <property type="project" value="TreeGrafter"/>
</dbReference>
<dbReference type="InterPro" id="IPR003395">
    <property type="entry name" value="RecF/RecN/SMC_N"/>
</dbReference>
<organism evidence="13 15">
    <name type="scientific">Methylobacterium oxalidis</name>
    <dbReference type="NCBI Taxonomy" id="944322"/>
    <lineage>
        <taxon>Bacteria</taxon>
        <taxon>Pseudomonadati</taxon>
        <taxon>Pseudomonadota</taxon>
        <taxon>Alphaproteobacteria</taxon>
        <taxon>Hyphomicrobiales</taxon>
        <taxon>Methylobacteriaceae</taxon>
        <taxon>Methylobacterium</taxon>
    </lineage>
</organism>
<evidence type="ECO:0000259" key="12">
    <source>
        <dbReference type="SMART" id="SM00382"/>
    </source>
</evidence>
<dbReference type="InterPro" id="IPR003593">
    <property type="entry name" value="AAA+_ATPase"/>
</dbReference>
<dbReference type="Pfam" id="PF02463">
    <property type="entry name" value="SMC_N"/>
    <property type="match status" value="1"/>
</dbReference>
<dbReference type="GO" id="GO:0000731">
    <property type="term" value="P:DNA synthesis involved in DNA repair"/>
    <property type="evidence" value="ECO:0007669"/>
    <property type="project" value="TreeGrafter"/>
</dbReference>
<evidence type="ECO:0000313" key="14">
    <source>
        <dbReference type="EMBL" id="GLS62029.1"/>
    </source>
</evidence>
<dbReference type="GO" id="GO:0005737">
    <property type="term" value="C:cytoplasm"/>
    <property type="evidence" value="ECO:0007669"/>
    <property type="project" value="UniProtKB-SubCell"/>
</dbReference>
<evidence type="ECO:0000256" key="2">
    <source>
        <dbReference type="ARBA" id="ARBA00008016"/>
    </source>
</evidence>
<evidence type="ECO:0000256" key="1">
    <source>
        <dbReference type="ARBA" id="ARBA00004496"/>
    </source>
</evidence>
<dbReference type="InterPro" id="IPR042174">
    <property type="entry name" value="RecF_2"/>
</dbReference>
<name>A0A512IWK3_9HYPH</name>
<dbReference type="Gene3D" id="3.40.50.300">
    <property type="entry name" value="P-loop containing nucleotide triphosphate hydrolases"/>
    <property type="match status" value="1"/>
</dbReference>
<evidence type="ECO:0000256" key="9">
    <source>
        <dbReference type="HAMAP-Rule" id="MF_00365"/>
    </source>
</evidence>
<dbReference type="InterPro" id="IPR001238">
    <property type="entry name" value="DNA-binding_RecF"/>
</dbReference>
<proteinExistence type="inferred from homology"/>
<gene>
    <name evidence="9 13" type="primary">recF</name>
    <name evidence="14" type="ORF">GCM10007888_04100</name>
    <name evidence="13" type="ORF">MOX02_01220</name>
</gene>
<keyword evidence="4 9" id="KW-0963">Cytoplasm</keyword>
<keyword evidence="9 10" id="KW-0742">SOS response</keyword>
<dbReference type="InterPro" id="IPR027417">
    <property type="entry name" value="P-loop_NTPase"/>
</dbReference>
<dbReference type="SMART" id="SM00382">
    <property type="entry name" value="AAA"/>
    <property type="match status" value="1"/>
</dbReference>
<dbReference type="GO" id="GO:0009432">
    <property type="term" value="P:SOS response"/>
    <property type="evidence" value="ECO:0007669"/>
    <property type="project" value="UniProtKB-UniRule"/>
</dbReference>
<dbReference type="Gene3D" id="1.20.1050.90">
    <property type="entry name" value="RecF/RecN/SMC, N-terminal domain"/>
    <property type="match status" value="1"/>
</dbReference>
<evidence type="ECO:0000313" key="15">
    <source>
        <dbReference type="Proteomes" id="UP000321960"/>
    </source>
</evidence>
<dbReference type="NCBIfam" id="TIGR00611">
    <property type="entry name" value="recf"/>
    <property type="match status" value="1"/>
</dbReference>
<dbReference type="SUPFAM" id="SSF52540">
    <property type="entry name" value="P-loop containing nucleoside triphosphate hydrolases"/>
    <property type="match status" value="1"/>
</dbReference>
<keyword evidence="7 9" id="KW-0067">ATP-binding</keyword>
<dbReference type="GO" id="GO:0006260">
    <property type="term" value="P:DNA replication"/>
    <property type="evidence" value="ECO:0007669"/>
    <property type="project" value="UniProtKB-UniRule"/>
</dbReference>
<keyword evidence="9 10" id="KW-0227">DNA damage</keyword>
<sequence length="401" mass="43300">MSGPGDAPIASPGDAAGDASGGAQRLTRLIARDFRNHADLDLRTERRFVALVGENGAGKTNLLEAISLFSPGRGLRRADFATMARVGGPGSFAVSLTLARDESEHRLGTGYEPPAYEARASRICRVDGAGIHSPVAFAEFLRIVWLTPDLDGLFRGPAGDRRRFLDRLVLAVDAGHGARVSAMERALRSRNRLLEERAHDTQWLDAIEREVAELGVAVALARRETVERLDRLIAETRDDAQPFPWASVRLEGDLDDLVAVWPAIEAEDRFRLALRQGRHRDRAAGRTLTGPQTTDLTVRHGPKDVPAATASTGEQKALLIGLVLAHARLVQAMSGIAPIILLDEVAAHLDPRRRAGLFDALEALPGQVWMTGADPALFAELGTRADVVRVADGRILPPDAA</sequence>
<comment type="caution">
    <text evidence="13">The sequence shown here is derived from an EMBL/GenBank/DDBJ whole genome shotgun (WGS) entry which is preliminary data.</text>
</comment>
<dbReference type="PANTHER" id="PTHR32182:SF0">
    <property type="entry name" value="DNA REPLICATION AND REPAIR PROTEIN RECF"/>
    <property type="match status" value="1"/>
</dbReference>
<feature type="region of interest" description="Disordered" evidence="11">
    <location>
        <begin position="1"/>
        <end position="21"/>
    </location>
</feature>
<keyword evidence="9 10" id="KW-0234">DNA repair</keyword>
<dbReference type="HAMAP" id="MF_00365">
    <property type="entry name" value="RecF"/>
    <property type="match status" value="1"/>
</dbReference>
<comment type="subcellular location">
    <subcellularLocation>
        <location evidence="1 9 10">Cytoplasm</location>
    </subcellularLocation>
</comment>
<dbReference type="PANTHER" id="PTHR32182">
    <property type="entry name" value="DNA REPLICATION AND REPAIR PROTEIN RECF"/>
    <property type="match status" value="1"/>
</dbReference>
<feature type="domain" description="AAA+ ATPase" evidence="12">
    <location>
        <begin position="45"/>
        <end position="396"/>
    </location>
</feature>
<keyword evidence="8 9" id="KW-0238">DNA-binding</keyword>
<evidence type="ECO:0000256" key="6">
    <source>
        <dbReference type="ARBA" id="ARBA00022741"/>
    </source>
</evidence>
<dbReference type="PROSITE" id="PS00617">
    <property type="entry name" value="RECF_1"/>
    <property type="match status" value="1"/>
</dbReference>
<evidence type="ECO:0000256" key="7">
    <source>
        <dbReference type="ARBA" id="ARBA00022840"/>
    </source>
</evidence>
<evidence type="ECO:0000256" key="3">
    <source>
        <dbReference type="ARBA" id="ARBA00020170"/>
    </source>
</evidence>
<feature type="region of interest" description="Disordered" evidence="11">
    <location>
        <begin position="285"/>
        <end position="310"/>
    </location>
</feature>
<evidence type="ECO:0000256" key="8">
    <source>
        <dbReference type="ARBA" id="ARBA00023125"/>
    </source>
</evidence>
<keyword evidence="6 9" id="KW-0547">Nucleotide-binding</keyword>
<dbReference type="PROSITE" id="PS00618">
    <property type="entry name" value="RECF_2"/>
    <property type="match status" value="1"/>
</dbReference>
<comment type="function">
    <text evidence="9 10">The RecF protein is involved in DNA metabolism; it is required for DNA replication and normal SOS inducibility. RecF binds preferentially to single-stranded, linear DNA. It also seems to bind ATP.</text>
</comment>
<reference evidence="14" key="4">
    <citation type="submission" date="2023-01" db="EMBL/GenBank/DDBJ databases">
        <title>Draft genome sequence of Methylobacterium oxalidis strain NBRC 107715.</title>
        <authorList>
            <person name="Sun Q."/>
            <person name="Mori K."/>
        </authorList>
    </citation>
    <scope>NUCLEOTIDE SEQUENCE</scope>
    <source>
        <strain evidence="14">NBRC 107715</strain>
    </source>
</reference>
<dbReference type="AlphaFoldDB" id="A0A512IWK3"/>
<dbReference type="Proteomes" id="UP001156856">
    <property type="component" value="Unassembled WGS sequence"/>
</dbReference>
<evidence type="ECO:0000256" key="4">
    <source>
        <dbReference type="ARBA" id="ARBA00022490"/>
    </source>
</evidence>
<dbReference type="GO" id="GO:0005524">
    <property type="term" value="F:ATP binding"/>
    <property type="evidence" value="ECO:0007669"/>
    <property type="project" value="UniProtKB-UniRule"/>
</dbReference>
<reference evidence="14" key="1">
    <citation type="journal article" date="2014" name="Int. J. Syst. Evol. Microbiol.">
        <title>Complete genome of a new Firmicutes species belonging to the dominant human colonic microbiota ('Ruminococcus bicirculans') reveals two chromosomes and a selective capacity to utilize plant glucans.</title>
        <authorList>
            <consortium name="NISC Comparative Sequencing Program"/>
            <person name="Wegmann U."/>
            <person name="Louis P."/>
            <person name="Goesmann A."/>
            <person name="Henrissat B."/>
            <person name="Duncan S.H."/>
            <person name="Flint H.J."/>
        </authorList>
    </citation>
    <scope>NUCLEOTIDE SEQUENCE</scope>
    <source>
        <strain evidence="14">NBRC 107715</strain>
    </source>
</reference>
<dbReference type="EMBL" id="BSPK01000004">
    <property type="protein sequence ID" value="GLS62029.1"/>
    <property type="molecule type" value="Genomic_DNA"/>
</dbReference>
<reference evidence="16" key="2">
    <citation type="journal article" date="2019" name="Int. J. Syst. Evol. Microbiol.">
        <title>The Global Catalogue of Microorganisms (GCM) 10K type strain sequencing project: providing services to taxonomists for standard genome sequencing and annotation.</title>
        <authorList>
            <consortium name="The Broad Institute Genomics Platform"/>
            <consortium name="The Broad Institute Genome Sequencing Center for Infectious Disease"/>
            <person name="Wu L."/>
            <person name="Ma J."/>
        </authorList>
    </citation>
    <scope>NUCLEOTIDE SEQUENCE [LARGE SCALE GENOMIC DNA]</scope>
    <source>
        <strain evidence="16">NBRC 107715</strain>
    </source>
</reference>
<dbReference type="GO" id="GO:0003697">
    <property type="term" value="F:single-stranded DNA binding"/>
    <property type="evidence" value="ECO:0007669"/>
    <property type="project" value="UniProtKB-UniRule"/>
</dbReference>
<comment type="similarity">
    <text evidence="2 9 10">Belongs to the RecF family.</text>
</comment>
<evidence type="ECO:0000313" key="16">
    <source>
        <dbReference type="Proteomes" id="UP001156856"/>
    </source>
</evidence>
<dbReference type="InterPro" id="IPR018078">
    <property type="entry name" value="DNA-binding_RecF_CS"/>
</dbReference>
<evidence type="ECO:0000256" key="5">
    <source>
        <dbReference type="ARBA" id="ARBA00022705"/>
    </source>
</evidence>
<protein>
    <recommendedName>
        <fullName evidence="3 9">DNA replication and repair protein RecF</fullName>
    </recommendedName>
</protein>
<reference evidence="13 15" key="3">
    <citation type="submission" date="2019-07" db="EMBL/GenBank/DDBJ databases">
        <title>Whole genome shotgun sequence of Methylobacterium oxalidis NBRC 107715.</title>
        <authorList>
            <person name="Hosoyama A."/>
            <person name="Uohara A."/>
            <person name="Ohji S."/>
            <person name="Ichikawa N."/>
        </authorList>
    </citation>
    <scope>NUCLEOTIDE SEQUENCE [LARGE SCALE GENOMIC DNA]</scope>
    <source>
        <strain evidence="13 15">NBRC 107715</strain>
    </source>
</reference>
<evidence type="ECO:0000256" key="10">
    <source>
        <dbReference type="RuleBase" id="RU000578"/>
    </source>
</evidence>
<feature type="binding site" evidence="9">
    <location>
        <begin position="53"/>
        <end position="60"/>
    </location>
    <ligand>
        <name>ATP</name>
        <dbReference type="ChEBI" id="CHEBI:30616"/>
    </ligand>
</feature>
<evidence type="ECO:0000256" key="11">
    <source>
        <dbReference type="SAM" id="MobiDB-lite"/>
    </source>
</evidence>
<dbReference type="EMBL" id="BJZU01000002">
    <property type="protein sequence ID" value="GEP02084.1"/>
    <property type="molecule type" value="Genomic_DNA"/>
</dbReference>